<dbReference type="PANTHER" id="PTHR13833:SF71">
    <property type="entry name" value="NHL DOMAIN-CONTAINING PROTEIN"/>
    <property type="match status" value="1"/>
</dbReference>
<dbReference type="InterPro" id="IPR056822">
    <property type="entry name" value="TEN_NHL"/>
</dbReference>
<dbReference type="PROSITE" id="PS50853">
    <property type="entry name" value="FN3"/>
    <property type="match status" value="3"/>
</dbReference>
<dbReference type="CDD" id="cd00063">
    <property type="entry name" value="FN3"/>
    <property type="match status" value="3"/>
</dbReference>
<dbReference type="Pfam" id="PF00041">
    <property type="entry name" value="fn3"/>
    <property type="match status" value="3"/>
</dbReference>
<evidence type="ECO:0000259" key="1">
    <source>
        <dbReference type="PROSITE" id="PS50853"/>
    </source>
</evidence>
<dbReference type="Gene3D" id="2.120.10.30">
    <property type="entry name" value="TolB, C-terminal domain"/>
    <property type="match status" value="3"/>
</dbReference>
<name>A0A1I2XC36_9FIRM</name>
<dbReference type="InterPro" id="IPR011042">
    <property type="entry name" value="6-blade_b-propeller_TolB-like"/>
</dbReference>
<feature type="domain" description="Fibronectin type-III" evidence="1">
    <location>
        <begin position="966"/>
        <end position="1055"/>
    </location>
</feature>
<dbReference type="Proteomes" id="UP000199337">
    <property type="component" value="Unassembled WGS sequence"/>
</dbReference>
<dbReference type="PANTHER" id="PTHR13833">
    <property type="match status" value="1"/>
</dbReference>
<dbReference type="InterPro" id="IPR036116">
    <property type="entry name" value="FN3_sf"/>
</dbReference>
<dbReference type="OrthoDB" id="9809781at2"/>
<evidence type="ECO:0000313" key="2">
    <source>
        <dbReference type="EMBL" id="SFH10246.1"/>
    </source>
</evidence>
<gene>
    <name evidence="2" type="ORF">SAMN05660649_03871</name>
</gene>
<reference evidence="3" key="1">
    <citation type="submission" date="2016-10" db="EMBL/GenBank/DDBJ databases">
        <authorList>
            <person name="Varghese N."/>
            <person name="Submissions S."/>
        </authorList>
    </citation>
    <scope>NUCLEOTIDE SEQUENCE [LARGE SCALE GENOMIC DNA]</scope>
    <source>
        <strain evidence="3">DSM 17038</strain>
    </source>
</reference>
<accession>A0A1I2XC36</accession>
<dbReference type="InterPro" id="IPR003961">
    <property type="entry name" value="FN3_dom"/>
</dbReference>
<evidence type="ECO:0000313" key="3">
    <source>
        <dbReference type="Proteomes" id="UP000199337"/>
    </source>
</evidence>
<keyword evidence="3" id="KW-1185">Reference proteome</keyword>
<dbReference type="Pfam" id="PF25021">
    <property type="entry name" value="TEN_NHL"/>
    <property type="match status" value="1"/>
</dbReference>
<feature type="domain" description="Fibronectin type-III" evidence="1">
    <location>
        <begin position="868"/>
        <end position="955"/>
    </location>
</feature>
<organism evidence="2 3">
    <name type="scientific">Desulfotruncus arcticus DSM 17038</name>
    <dbReference type="NCBI Taxonomy" id="1121424"/>
    <lineage>
        <taxon>Bacteria</taxon>
        <taxon>Bacillati</taxon>
        <taxon>Bacillota</taxon>
        <taxon>Clostridia</taxon>
        <taxon>Eubacteriales</taxon>
        <taxon>Desulfallaceae</taxon>
        <taxon>Desulfotruncus</taxon>
    </lineage>
</organism>
<proteinExistence type="predicted"/>
<dbReference type="SMART" id="SM00060">
    <property type="entry name" value="FN3"/>
    <property type="match status" value="3"/>
</dbReference>
<feature type="domain" description="Fibronectin type-III" evidence="1">
    <location>
        <begin position="764"/>
        <end position="855"/>
    </location>
</feature>
<dbReference type="RefSeq" id="WP_092473420.1">
    <property type="nucleotide sequence ID" value="NZ_FOOX01000016.1"/>
</dbReference>
<dbReference type="SUPFAM" id="SSF49265">
    <property type="entry name" value="Fibronectin type III"/>
    <property type="match status" value="2"/>
</dbReference>
<protein>
    <submittedName>
        <fullName evidence="2">Chitodextrinase</fullName>
    </submittedName>
</protein>
<dbReference type="EMBL" id="FOOX01000016">
    <property type="protein sequence ID" value="SFH10246.1"/>
    <property type="molecule type" value="Genomic_DNA"/>
</dbReference>
<dbReference type="SUPFAM" id="SSF63829">
    <property type="entry name" value="Calcium-dependent phosphotriesterase"/>
    <property type="match status" value="1"/>
</dbReference>
<dbReference type="InterPro" id="IPR013783">
    <property type="entry name" value="Ig-like_fold"/>
</dbReference>
<sequence length="1172" mass="123487">MEFSGFKFKSTTKRMITLLAVFTIIFSIIGSVNPAQASASILNVTGMPVGSITPVNNGGTGYYGDGCPVINAKFSSPAKITFDSAGNLFIADVANNRLRVVVAVSGTQYGISMQAGYIYTIAGNGTNGSDGDGGLATSAQVRPGSIAFDRAGNFYVSGSYRIRKIDTSGIITTVAGTGTNGHTGDDGPATDAQIGSGSIAFDRVGNLYLCEAMNNYVRRIDTNGIITTIAGTGSGGYSGDGGPAINAQIYNAHDIACDSVGNLYIADYLNNCVRRIDNSGIITTVAGIGATGNDAGGYSGDGGPATSARLKSPRGVALDSAGNLYIAENGHVRKVDTGGTITTFADKTTPVYGTLNFPIGNFSPQKLAFDGDGNLYINDGSYARIFHMQLSQAPTLASLTLSGSPDLTYSGTPLTFDLNSLILTGTDQNGDAFDLTGQSVTWAVYSGLATVSDSTLTINGSGTIGVTASVYGVTSNPFSFTAADNGQTPGETVSVVSAGTDSLGKKITMNFDLPMADPTGKQDQFLVKIDGVDSPVAAVSPGDNPNQIILTLLYQIPYWGYSSETPQVITLNYTMGDVAAADGTLLPSFTGVAVANNRLAIELRDYEPDATEIACDDDGAGGKIFKYRLDNLVDYDDVNLALYFSNGFFRNFEDNMANYVKFYEKDTGAEVQLPNVVTVGIQDNGTLPYVDGVRYMEITDWYFKQISGRAPLGLALKSTALKPSTTYVVEVQKGFSFHIGPINNAYIFEFTTTADSQTKPYWADDSSLTASGLTDSGLTLEWPAAQDNHGVDYNNLHYNIYQNGTLLTSVDGETTSYSVTNLTPATEYQFKVEAVDFANNLSTNCLETTITTTASGGGGVTTAPTWPKGSSLTATNVTQNDLTLTWSYATDDVAVTNYKIYQDGSVIDTVYGTTATYNVNGLNPGVTYAFKVEAGDADDNWSTDGPTVSVTTAVYGDPDTTAPIWPDGAILNASGITQTGLTLTWSYATDDVAVTNYKIYQDGSVIDTVYGTTTTYNITGLDPGTNYTFKVEAGDAAGHWSSDGPTVDATTTARGGDGTTGIYTVTPAVDSTYANGKTADGIDTMTVNSGITGLKYFNVSISPVTDHPGNEKAVFVLLRNGMQISLDTTEEDFDTVHTARAGFNVQPGDVVKVYIVDDLTNDTNFNPTILQQ</sequence>
<dbReference type="Gene3D" id="2.60.40.10">
    <property type="entry name" value="Immunoglobulins"/>
    <property type="match status" value="3"/>
</dbReference>
<dbReference type="AlphaFoldDB" id="A0A1I2XC36"/>
<dbReference type="STRING" id="341036.SAMN05660649_03871"/>